<dbReference type="EMBL" id="BTFZ01000012">
    <property type="protein sequence ID" value="GMM37493.1"/>
    <property type="molecule type" value="Genomic_DNA"/>
</dbReference>
<dbReference type="InterPro" id="IPR001245">
    <property type="entry name" value="Ser-Thr/Tyr_kinase_cat_dom"/>
</dbReference>
<dbReference type="RefSeq" id="XP_064854489.1">
    <property type="nucleotide sequence ID" value="XM_064998417.1"/>
</dbReference>
<evidence type="ECO:0000256" key="4">
    <source>
        <dbReference type="ARBA" id="ARBA00022741"/>
    </source>
</evidence>
<dbReference type="AlphaFoldDB" id="A0AAV5QRR5"/>
<dbReference type="GeneID" id="90075468"/>
<accession>A0AAV5QRR5</accession>
<sequence>MSFEQKFEVLELIGRGSFGNVRKVRRISDGRLCVRKEISYIHMNPKERSQLIDEFRILGSLNHPNIVEYIYHEHVPEDHMVYLYMEYCDGGDLSQIIKSHKKREEYVPEDLIWSIFTQVIMALYRCHYGVDPPPVKNIFQTQYDDEENEEDGKDTHGPNNQYKYSVSGSNEPTVVNNEMIIIHRDIKPDNVFLLKDNFVKLGDFGLAKLLLSESDFATTYVGTPYYMSPEVLMDKPYTPLSDIWSLGCVMYELCALHPPFQAKTHLQLQNRIKEGHFPDIPSHYSQKLRLTINACISVDTAQRPSSYLLLQEISIKIFRKELELNTKQQNLASLERSLKLKENAFLQERSRLSNEIDQELGYHKKIMDKEIEQIRLQYQKEFQYVVEKEVNNRIKILLQEPEFMQQIINQATTSGKMNDEYGKPNDLLSKKSTGVLKQWNGPGLSGSTITSAASTAPSTSSNNSKYSIKNQSKLFDEYSNPNVYGGVTGNQNLNMNGGNALNKATHSSNAHVMTKKKKYYNEMYEENTPSPFLRTFNSNF</sequence>
<dbReference type="GO" id="GO:0004674">
    <property type="term" value="F:protein serine/threonine kinase activity"/>
    <property type="evidence" value="ECO:0007669"/>
    <property type="project" value="UniProtKB-KW"/>
</dbReference>
<comment type="catalytic activity">
    <reaction evidence="7">
        <text>L-threonyl-[protein] + ATP = O-phospho-L-threonyl-[protein] + ADP + H(+)</text>
        <dbReference type="Rhea" id="RHEA:46608"/>
        <dbReference type="Rhea" id="RHEA-COMP:11060"/>
        <dbReference type="Rhea" id="RHEA-COMP:11605"/>
        <dbReference type="ChEBI" id="CHEBI:15378"/>
        <dbReference type="ChEBI" id="CHEBI:30013"/>
        <dbReference type="ChEBI" id="CHEBI:30616"/>
        <dbReference type="ChEBI" id="CHEBI:61977"/>
        <dbReference type="ChEBI" id="CHEBI:456216"/>
        <dbReference type="EC" id="2.7.11.1"/>
    </reaction>
</comment>
<evidence type="ECO:0000256" key="5">
    <source>
        <dbReference type="ARBA" id="ARBA00022777"/>
    </source>
</evidence>
<gene>
    <name evidence="13" type="ORF">DASC09_048180</name>
</gene>
<feature type="region of interest" description="Disordered" evidence="11">
    <location>
        <begin position="446"/>
        <end position="465"/>
    </location>
</feature>
<dbReference type="PROSITE" id="PS50011">
    <property type="entry name" value="PROTEIN_KINASE_DOM"/>
    <property type="match status" value="1"/>
</dbReference>
<keyword evidence="6 9" id="KW-0067">ATP-binding</keyword>
<evidence type="ECO:0000256" key="2">
    <source>
        <dbReference type="ARBA" id="ARBA00022527"/>
    </source>
</evidence>
<keyword evidence="3" id="KW-0808">Transferase</keyword>
<dbReference type="SUPFAM" id="SSF56112">
    <property type="entry name" value="Protein kinase-like (PK-like)"/>
    <property type="match status" value="1"/>
</dbReference>
<evidence type="ECO:0000256" key="8">
    <source>
        <dbReference type="ARBA" id="ARBA00048679"/>
    </source>
</evidence>
<evidence type="ECO:0000313" key="13">
    <source>
        <dbReference type="EMBL" id="GMM37493.1"/>
    </source>
</evidence>
<dbReference type="PANTHER" id="PTHR44899:SF3">
    <property type="entry name" value="SERINE_THREONINE-PROTEIN KINASE NEK1"/>
    <property type="match status" value="1"/>
</dbReference>
<name>A0AAV5QRR5_9ASCO</name>
<feature type="coiled-coil region" evidence="10">
    <location>
        <begin position="317"/>
        <end position="344"/>
    </location>
</feature>
<keyword evidence="14" id="KW-1185">Reference proteome</keyword>
<dbReference type="InterPro" id="IPR000719">
    <property type="entry name" value="Prot_kinase_dom"/>
</dbReference>
<dbReference type="InterPro" id="IPR017441">
    <property type="entry name" value="Protein_kinase_ATP_BS"/>
</dbReference>
<feature type="binding site" evidence="9">
    <location>
        <position position="36"/>
    </location>
    <ligand>
        <name>ATP</name>
        <dbReference type="ChEBI" id="CHEBI:30616"/>
    </ligand>
</feature>
<organism evidence="13 14">
    <name type="scientific">Saccharomycopsis crataegensis</name>
    <dbReference type="NCBI Taxonomy" id="43959"/>
    <lineage>
        <taxon>Eukaryota</taxon>
        <taxon>Fungi</taxon>
        <taxon>Dikarya</taxon>
        <taxon>Ascomycota</taxon>
        <taxon>Saccharomycotina</taxon>
        <taxon>Saccharomycetes</taxon>
        <taxon>Saccharomycopsidaceae</taxon>
        <taxon>Saccharomycopsis</taxon>
    </lineage>
</organism>
<dbReference type="EC" id="2.7.11.1" evidence="1"/>
<evidence type="ECO:0000313" key="14">
    <source>
        <dbReference type="Proteomes" id="UP001360560"/>
    </source>
</evidence>
<dbReference type="Proteomes" id="UP001360560">
    <property type="component" value="Unassembled WGS sequence"/>
</dbReference>
<proteinExistence type="predicted"/>
<evidence type="ECO:0000259" key="12">
    <source>
        <dbReference type="PROSITE" id="PS50011"/>
    </source>
</evidence>
<dbReference type="Gene3D" id="3.30.200.20">
    <property type="entry name" value="Phosphorylase Kinase, domain 1"/>
    <property type="match status" value="1"/>
</dbReference>
<evidence type="ECO:0000256" key="7">
    <source>
        <dbReference type="ARBA" id="ARBA00047899"/>
    </source>
</evidence>
<evidence type="ECO:0000256" key="10">
    <source>
        <dbReference type="SAM" id="Coils"/>
    </source>
</evidence>
<dbReference type="PROSITE" id="PS00107">
    <property type="entry name" value="PROTEIN_KINASE_ATP"/>
    <property type="match status" value="1"/>
</dbReference>
<keyword evidence="4 9" id="KW-0547">Nucleotide-binding</keyword>
<evidence type="ECO:0000256" key="1">
    <source>
        <dbReference type="ARBA" id="ARBA00012513"/>
    </source>
</evidence>
<keyword evidence="10" id="KW-0175">Coiled coil</keyword>
<evidence type="ECO:0000256" key="6">
    <source>
        <dbReference type="ARBA" id="ARBA00022840"/>
    </source>
</evidence>
<evidence type="ECO:0000256" key="11">
    <source>
        <dbReference type="SAM" id="MobiDB-lite"/>
    </source>
</evidence>
<dbReference type="GO" id="GO:0005524">
    <property type="term" value="F:ATP binding"/>
    <property type="evidence" value="ECO:0007669"/>
    <property type="project" value="UniProtKB-UniRule"/>
</dbReference>
<dbReference type="PROSITE" id="PS00108">
    <property type="entry name" value="PROTEIN_KINASE_ST"/>
    <property type="match status" value="1"/>
</dbReference>
<dbReference type="InterPro" id="IPR011009">
    <property type="entry name" value="Kinase-like_dom_sf"/>
</dbReference>
<feature type="domain" description="Protein kinase" evidence="12">
    <location>
        <begin position="7"/>
        <end position="315"/>
    </location>
</feature>
<reference evidence="13 14" key="1">
    <citation type="journal article" date="2023" name="Elife">
        <title>Identification of key yeast species and microbe-microbe interactions impacting larval growth of Drosophila in the wild.</title>
        <authorList>
            <person name="Mure A."/>
            <person name="Sugiura Y."/>
            <person name="Maeda R."/>
            <person name="Honda K."/>
            <person name="Sakurai N."/>
            <person name="Takahashi Y."/>
            <person name="Watada M."/>
            <person name="Katoh T."/>
            <person name="Gotoh A."/>
            <person name="Gotoh Y."/>
            <person name="Taniguchi I."/>
            <person name="Nakamura K."/>
            <person name="Hayashi T."/>
            <person name="Katayama T."/>
            <person name="Uemura T."/>
            <person name="Hattori Y."/>
        </authorList>
    </citation>
    <scope>NUCLEOTIDE SEQUENCE [LARGE SCALE GENOMIC DNA]</scope>
    <source>
        <strain evidence="13 14">SC-9</strain>
    </source>
</reference>
<dbReference type="Pfam" id="PF07714">
    <property type="entry name" value="PK_Tyr_Ser-Thr"/>
    <property type="match status" value="1"/>
</dbReference>
<protein>
    <recommendedName>
        <fullName evidence="1">non-specific serine/threonine protein kinase</fullName>
        <ecNumber evidence="1">2.7.11.1</ecNumber>
    </recommendedName>
</protein>
<keyword evidence="5 13" id="KW-0418">Kinase</keyword>
<dbReference type="PANTHER" id="PTHR44899">
    <property type="entry name" value="CAMK FAMILY PROTEIN KINASE"/>
    <property type="match status" value="1"/>
</dbReference>
<dbReference type="InterPro" id="IPR008271">
    <property type="entry name" value="Ser/Thr_kinase_AS"/>
</dbReference>
<evidence type="ECO:0000256" key="3">
    <source>
        <dbReference type="ARBA" id="ARBA00022679"/>
    </source>
</evidence>
<dbReference type="CDD" id="cd08217">
    <property type="entry name" value="STKc_Nek2"/>
    <property type="match status" value="1"/>
</dbReference>
<evidence type="ECO:0000256" key="9">
    <source>
        <dbReference type="PROSITE-ProRule" id="PRU10141"/>
    </source>
</evidence>
<comment type="caution">
    <text evidence="13">The sequence shown here is derived from an EMBL/GenBank/DDBJ whole genome shotgun (WGS) entry which is preliminary data.</text>
</comment>
<comment type="catalytic activity">
    <reaction evidence="8">
        <text>L-seryl-[protein] + ATP = O-phospho-L-seryl-[protein] + ADP + H(+)</text>
        <dbReference type="Rhea" id="RHEA:17989"/>
        <dbReference type="Rhea" id="RHEA-COMP:9863"/>
        <dbReference type="Rhea" id="RHEA-COMP:11604"/>
        <dbReference type="ChEBI" id="CHEBI:15378"/>
        <dbReference type="ChEBI" id="CHEBI:29999"/>
        <dbReference type="ChEBI" id="CHEBI:30616"/>
        <dbReference type="ChEBI" id="CHEBI:83421"/>
        <dbReference type="ChEBI" id="CHEBI:456216"/>
        <dbReference type="EC" id="2.7.11.1"/>
    </reaction>
</comment>
<feature type="compositionally biased region" description="Low complexity" evidence="11">
    <location>
        <begin position="446"/>
        <end position="464"/>
    </location>
</feature>
<keyword evidence="2 13" id="KW-0723">Serine/threonine-protein kinase</keyword>
<dbReference type="Gene3D" id="1.10.510.10">
    <property type="entry name" value="Transferase(Phosphotransferase) domain 1"/>
    <property type="match status" value="2"/>
</dbReference>
<dbReference type="InterPro" id="IPR051131">
    <property type="entry name" value="NEK_Ser/Thr_kinase_NIMA"/>
</dbReference>
<dbReference type="SMART" id="SM00220">
    <property type="entry name" value="S_TKc"/>
    <property type="match status" value="1"/>
</dbReference>
<feature type="compositionally biased region" description="Polar residues" evidence="11">
    <location>
        <begin position="157"/>
        <end position="166"/>
    </location>
</feature>
<feature type="region of interest" description="Disordered" evidence="11">
    <location>
        <begin position="145"/>
        <end position="166"/>
    </location>
</feature>